<gene>
    <name evidence="1" type="ordered locus">MTR_4g037725</name>
</gene>
<evidence type="ECO:0000313" key="3">
    <source>
        <dbReference type="Proteomes" id="UP000002051"/>
    </source>
</evidence>
<organism evidence="1 3">
    <name type="scientific">Medicago truncatula</name>
    <name type="common">Barrel medic</name>
    <name type="synonym">Medicago tribuloides</name>
    <dbReference type="NCBI Taxonomy" id="3880"/>
    <lineage>
        <taxon>Eukaryota</taxon>
        <taxon>Viridiplantae</taxon>
        <taxon>Streptophyta</taxon>
        <taxon>Embryophyta</taxon>
        <taxon>Tracheophyta</taxon>
        <taxon>Spermatophyta</taxon>
        <taxon>Magnoliopsida</taxon>
        <taxon>eudicotyledons</taxon>
        <taxon>Gunneridae</taxon>
        <taxon>Pentapetalae</taxon>
        <taxon>rosids</taxon>
        <taxon>fabids</taxon>
        <taxon>Fabales</taxon>
        <taxon>Fabaceae</taxon>
        <taxon>Papilionoideae</taxon>
        <taxon>50 kb inversion clade</taxon>
        <taxon>NPAAA clade</taxon>
        <taxon>Hologalegina</taxon>
        <taxon>IRL clade</taxon>
        <taxon>Trifolieae</taxon>
        <taxon>Medicago</taxon>
    </lineage>
</organism>
<dbReference type="HOGENOM" id="CLU_1176944_0_0_1"/>
<evidence type="ECO:0000313" key="1">
    <source>
        <dbReference type="EMBL" id="KEH29499.1"/>
    </source>
</evidence>
<protein>
    <submittedName>
        <fullName evidence="1 2">Uncharacterized protein</fullName>
    </submittedName>
</protein>
<name>A0A072UIB9_MEDTR</name>
<keyword evidence="3" id="KW-1185">Reference proteome</keyword>
<reference evidence="1 3" key="1">
    <citation type="journal article" date="2011" name="Nature">
        <title>The Medicago genome provides insight into the evolution of rhizobial symbioses.</title>
        <authorList>
            <person name="Young N.D."/>
            <person name="Debelle F."/>
            <person name="Oldroyd G.E."/>
            <person name="Geurts R."/>
            <person name="Cannon S.B."/>
            <person name="Udvardi M.K."/>
            <person name="Benedito V.A."/>
            <person name="Mayer K.F."/>
            <person name="Gouzy J."/>
            <person name="Schoof H."/>
            <person name="Van de Peer Y."/>
            <person name="Proost S."/>
            <person name="Cook D.R."/>
            <person name="Meyers B.C."/>
            <person name="Spannagl M."/>
            <person name="Cheung F."/>
            <person name="De Mita S."/>
            <person name="Krishnakumar V."/>
            <person name="Gundlach H."/>
            <person name="Zhou S."/>
            <person name="Mudge J."/>
            <person name="Bharti A.K."/>
            <person name="Murray J.D."/>
            <person name="Naoumkina M.A."/>
            <person name="Rosen B."/>
            <person name="Silverstein K.A."/>
            <person name="Tang H."/>
            <person name="Rombauts S."/>
            <person name="Zhao P.X."/>
            <person name="Zhou P."/>
            <person name="Barbe V."/>
            <person name="Bardou P."/>
            <person name="Bechner M."/>
            <person name="Bellec A."/>
            <person name="Berger A."/>
            <person name="Berges H."/>
            <person name="Bidwell S."/>
            <person name="Bisseling T."/>
            <person name="Choisne N."/>
            <person name="Couloux A."/>
            <person name="Denny R."/>
            <person name="Deshpande S."/>
            <person name="Dai X."/>
            <person name="Doyle J.J."/>
            <person name="Dudez A.M."/>
            <person name="Farmer A.D."/>
            <person name="Fouteau S."/>
            <person name="Franken C."/>
            <person name="Gibelin C."/>
            <person name="Gish J."/>
            <person name="Goldstein S."/>
            <person name="Gonzalez A.J."/>
            <person name="Green P.J."/>
            <person name="Hallab A."/>
            <person name="Hartog M."/>
            <person name="Hua A."/>
            <person name="Humphray S.J."/>
            <person name="Jeong D.H."/>
            <person name="Jing Y."/>
            <person name="Jocker A."/>
            <person name="Kenton S.M."/>
            <person name="Kim D.J."/>
            <person name="Klee K."/>
            <person name="Lai H."/>
            <person name="Lang C."/>
            <person name="Lin S."/>
            <person name="Macmil S.L."/>
            <person name="Magdelenat G."/>
            <person name="Matthews L."/>
            <person name="McCorrison J."/>
            <person name="Monaghan E.L."/>
            <person name="Mun J.H."/>
            <person name="Najar F.Z."/>
            <person name="Nicholson C."/>
            <person name="Noirot C."/>
            <person name="O'Bleness M."/>
            <person name="Paule C.R."/>
            <person name="Poulain J."/>
            <person name="Prion F."/>
            <person name="Qin B."/>
            <person name="Qu C."/>
            <person name="Retzel E.F."/>
            <person name="Riddle C."/>
            <person name="Sallet E."/>
            <person name="Samain S."/>
            <person name="Samson N."/>
            <person name="Sanders I."/>
            <person name="Saurat O."/>
            <person name="Scarpelli C."/>
            <person name="Schiex T."/>
            <person name="Segurens B."/>
            <person name="Severin A.J."/>
            <person name="Sherrier D.J."/>
            <person name="Shi R."/>
            <person name="Sims S."/>
            <person name="Singer S.R."/>
            <person name="Sinharoy S."/>
            <person name="Sterck L."/>
            <person name="Viollet A."/>
            <person name="Wang B.B."/>
            <person name="Wang K."/>
            <person name="Wang M."/>
            <person name="Wang X."/>
            <person name="Warfsmann J."/>
            <person name="Weissenbach J."/>
            <person name="White D.D."/>
            <person name="White J.D."/>
            <person name="Wiley G.B."/>
            <person name="Wincker P."/>
            <person name="Xing Y."/>
            <person name="Yang L."/>
            <person name="Yao Z."/>
            <person name="Ying F."/>
            <person name="Zhai J."/>
            <person name="Zhou L."/>
            <person name="Zuber A."/>
            <person name="Denarie J."/>
            <person name="Dixon R.A."/>
            <person name="May G.D."/>
            <person name="Schwartz D.C."/>
            <person name="Rogers J."/>
            <person name="Quetier F."/>
            <person name="Town C.D."/>
            <person name="Roe B.A."/>
        </authorList>
    </citation>
    <scope>NUCLEOTIDE SEQUENCE [LARGE SCALE GENOMIC DNA]</scope>
    <source>
        <strain evidence="1">A17</strain>
        <strain evidence="2 3">cv. Jemalong A17</strain>
    </source>
</reference>
<dbReference type="EMBL" id="CM001220">
    <property type="protein sequence ID" value="KEH29499.1"/>
    <property type="molecule type" value="Genomic_DNA"/>
</dbReference>
<proteinExistence type="predicted"/>
<sequence length="236" mass="27048">MKTFIPCTLMPPPKSIHLFFNLIQECVWQSENTHNIRRNSVKDRLDHDLPAYFGESLVTPTTNFLPHYILNEAKSCFFLLRLTIAGKPRNELALKHNEKGDELCNFLEIARPCEMACRVFGEESSWREIALFGEEHNQREITLVDSYGKIISEIQLIIQVIRPLGRSNLVGFQVAPVDRTVILKCGVYTVSVDLGISLQCLIALADHIMILTCGVLLIQRYKLFSKYDQRTDHSRV</sequence>
<dbReference type="AlphaFoldDB" id="A0A072UIB9"/>
<dbReference type="EnsemblPlants" id="KEH29499">
    <property type="protein sequence ID" value="KEH29499"/>
    <property type="gene ID" value="MTR_4g037725"/>
</dbReference>
<reference evidence="1 3" key="2">
    <citation type="journal article" date="2014" name="BMC Genomics">
        <title>An improved genome release (version Mt4.0) for the model legume Medicago truncatula.</title>
        <authorList>
            <person name="Tang H."/>
            <person name="Krishnakumar V."/>
            <person name="Bidwell S."/>
            <person name="Rosen B."/>
            <person name="Chan A."/>
            <person name="Zhou S."/>
            <person name="Gentzbittel L."/>
            <person name="Childs K.L."/>
            <person name="Yandell M."/>
            <person name="Gundlach H."/>
            <person name="Mayer K.F."/>
            <person name="Schwartz D.C."/>
            <person name="Town C.D."/>
        </authorList>
    </citation>
    <scope>GENOME REANNOTATION</scope>
    <source>
        <strain evidence="1">A17</strain>
        <strain evidence="2 3">cv. Jemalong A17</strain>
    </source>
</reference>
<accession>A0A072UIB9</accession>
<evidence type="ECO:0000313" key="2">
    <source>
        <dbReference type="EnsemblPlants" id="KEH29499"/>
    </source>
</evidence>
<reference evidence="2" key="3">
    <citation type="submission" date="2015-04" db="UniProtKB">
        <authorList>
            <consortium name="EnsemblPlants"/>
        </authorList>
    </citation>
    <scope>IDENTIFICATION</scope>
    <source>
        <strain evidence="2">cv. Jemalong A17</strain>
    </source>
</reference>
<dbReference type="Proteomes" id="UP000002051">
    <property type="component" value="Chromosome 4"/>
</dbReference>